<sequence length="85" mass="9635">MHSILLNLQELCEKKAKGVESTVEFTVNRTSERDEGPLSTVGAYAHYPKDDIEQDGEIGKEIPLTSVAHWKPLQYRGKIENLFSF</sequence>
<dbReference type="Proteomes" id="UP001178461">
    <property type="component" value="Chromosome 2"/>
</dbReference>
<proteinExistence type="predicted"/>
<protein>
    <submittedName>
        <fullName evidence="1">Uncharacterized protein</fullName>
    </submittedName>
</protein>
<gene>
    <name evidence="1" type="ORF">PODLI_1B006889</name>
</gene>
<reference evidence="1" key="1">
    <citation type="submission" date="2022-12" db="EMBL/GenBank/DDBJ databases">
        <authorList>
            <person name="Alioto T."/>
            <person name="Alioto T."/>
            <person name="Gomez Garrido J."/>
        </authorList>
    </citation>
    <scope>NUCLEOTIDE SEQUENCE</scope>
</reference>
<evidence type="ECO:0000313" key="2">
    <source>
        <dbReference type="Proteomes" id="UP001178461"/>
    </source>
</evidence>
<dbReference type="AlphaFoldDB" id="A0AA35JTW0"/>
<dbReference type="EMBL" id="OX395127">
    <property type="protein sequence ID" value="CAI5764999.1"/>
    <property type="molecule type" value="Genomic_DNA"/>
</dbReference>
<keyword evidence="2" id="KW-1185">Reference proteome</keyword>
<evidence type="ECO:0000313" key="1">
    <source>
        <dbReference type="EMBL" id="CAI5764999.1"/>
    </source>
</evidence>
<organism evidence="1 2">
    <name type="scientific">Podarcis lilfordi</name>
    <name type="common">Lilford's wall lizard</name>
    <dbReference type="NCBI Taxonomy" id="74358"/>
    <lineage>
        <taxon>Eukaryota</taxon>
        <taxon>Metazoa</taxon>
        <taxon>Chordata</taxon>
        <taxon>Craniata</taxon>
        <taxon>Vertebrata</taxon>
        <taxon>Euteleostomi</taxon>
        <taxon>Lepidosauria</taxon>
        <taxon>Squamata</taxon>
        <taxon>Bifurcata</taxon>
        <taxon>Unidentata</taxon>
        <taxon>Episquamata</taxon>
        <taxon>Laterata</taxon>
        <taxon>Lacertibaenia</taxon>
        <taxon>Lacertidae</taxon>
        <taxon>Podarcis</taxon>
    </lineage>
</organism>
<name>A0AA35JTW0_9SAUR</name>
<accession>A0AA35JTW0</accession>